<evidence type="ECO:0000256" key="5">
    <source>
        <dbReference type="ARBA" id="ARBA00022989"/>
    </source>
</evidence>
<evidence type="ECO:0000256" key="2">
    <source>
        <dbReference type="ARBA" id="ARBA00022679"/>
    </source>
</evidence>
<comment type="caution">
    <text evidence="10">The sequence shown here is derived from an EMBL/GenBank/DDBJ whole genome shotgun (WGS) entry which is preliminary data.</text>
</comment>
<evidence type="ECO:0000256" key="3">
    <source>
        <dbReference type="ARBA" id="ARBA00022692"/>
    </source>
</evidence>
<keyword evidence="2" id="KW-0808">Transferase</keyword>
<evidence type="ECO:0000256" key="9">
    <source>
        <dbReference type="SAM" id="Phobius"/>
    </source>
</evidence>
<evidence type="ECO:0000256" key="4">
    <source>
        <dbReference type="ARBA" id="ARBA00022968"/>
    </source>
</evidence>
<dbReference type="InterPro" id="IPR007734">
    <property type="entry name" value="Heparan_SO4_2-O-STrfase"/>
</dbReference>
<gene>
    <name evidence="10" type="ORF">HOLleu_35405</name>
</gene>
<dbReference type="AlphaFoldDB" id="A0A9Q1BG32"/>
<keyword evidence="5 9" id="KW-1133">Transmembrane helix</keyword>
<feature type="transmembrane region" description="Helical" evidence="9">
    <location>
        <begin position="59"/>
        <end position="79"/>
    </location>
</feature>
<dbReference type="SUPFAM" id="SSF52540">
    <property type="entry name" value="P-loop containing nucleoside triphosphate hydrolases"/>
    <property type="match status" value="1"/>
</dbReference>
<keyword evidence="3 9" id="KW-0812">Transmembrane</keyword>
<evidence type="ECO:0000256" key="1">
    <source>
        <dbReference type="ARBA" id="ARBA00004323"/>
    </source>
</evidence>
<comment type="subcellular location">
    <subcellularLocation>
        <location evidence="1">Golgi apparatus membrane</location>
        <topology evidence="1">Single-pass type II membrane protein</topology>
    </subcellularLocation>
</comment>
<dbReference type="InterPro" id="IPR027417">
    <property type="entry name" value="P-loop_NTPase"/>
</dbReference>
<dbReference type="PANTHER" id="PTHR12129:SF15">
    <property type="entry name" value="URONYL 2-SULFOTRANSFERASE"/>
    <property type="match status" value="1"/>
</dbReference>
<keyword evidence="6" id="KW-0333">Golgi apparatus</keyword>
<dbReference type="EMBL" id="JAIZAY010000018">
    <property type="protein sequence ID" value="KAJ8025250.1"/>
    <property type="molecule type" value="Genomic_DNA"/>
</dbReference>
<dbReference type="Proteomes" id="UP001152320">
    <property type="component" value="Chromosome 18"/>
</dbReference>
<dbReference type="GO" id="GO:0008146">
    <property type="term" value="F:sulfotransferase activity"/>
    <property type="evidence" value="ECO:0007669"/>
    <property type="project" value="InterPro"/>
</dbReference>
<dbReference type="GO" id="GO:0000139">
    <property type="term" value="C:Golgi membrane"/>
    <property type="evidence" value="ECO:0007669"/>
    <property type="project" value="UniProtKB-SubCell"/>
</dbReference>
<organism evidence="10 11">
    <name type="scientific">Holothuria leucospilota</name>
    <name type="common">Black long sea cucumber</name>
    <name type="synonym">Mertensiothuria leucospilota</name>
    <dbReference type="NCBI Taxonomy" id="206669"/>
    <lineage>
        <taxon>Eukaryota</taxon>
        <taxon>Metazoa</taxon>
        <taxon>Echinodermata</taxon>
        <taxon>Eleutherozoa</taxon>
        <taxon>Echinozoa</taxon>
        <taxon>Holothuroidea</taxon>
        <taxon>Aspidochirotacea</taxon>
        <taxon>Aspidochirotida</taxon>
        <taxon>Holothuriidae</taxon>
        <taxon>Holothuria</taxon>
    </lineage>
</organism>
<keyword evidence="11" id="KW-1185">Reference proteome</keyword>
<keyword evidence="4" id="KW-0735">Signal-anchor</keyword>
<evidence type="ECO:0000256" key="8">
    <source>
        <dbReference type="ARBA" id="ARBA00023180"/>
    </source>
</evidence>
<keyword evidence="8" id="KW-0325">Glycoprotein</keyword>
<evidence type="ECO:0000256" key="6">
    <source>
        <dbReference type="ARBA" id="ARBA00023034"/>
    </source>
</evidence>
<protein>
    <submittedName>
        <fullName evidence="10">Heparan sulfate 2-O-sulfotransferase hst-2</fullName>
    </submittedName>
</protein>
<keyword evidence="7 9" id="KW-0472">Membrane</keyword>
<accession>A0A9Q1BG32</accession>
<proteinExistence type="predicted"/>
<dbReference type="Gene3D" id="3.40.50.300">
    <property type="entry name" value="P-loop containing nucleotide triphosphate hydrolases"/>
    <property type="match status" value="1"/>
</dbReference>
<evidence type="ECO:0000256" key="7">
    <source>
        <dbReference type="ARBA" id="ARBA00023136"/>
    </source>
</evidence>
<sequence length="381" mass="44989">MCCLARALKYILTRLLLRDLIHHLRSRSLGAFFNGFKVVKIMTSSWRIVTVLATRFLNFRYVLLLFVSVIILTNCFLILRNRKSFRGEGSPNLERKEVYHSLVTKGNRLENKTTSRYGKPVVGTNLIVLYNAVPKTGSRNFDFLVREYQVVHRKKYITTHIFPQNLTQDSKLLKDYFTHLRSGSFVRGHFPFTEIKRNDVHVVYMNTIRDPLQRLISNYYYDMYGDNETYPRYRELQYHEKTIDECISKQGDCFNNVYEYYKQQTFSMFCGSAPVCRTYSRETLEIAKRNLEKYTVVSETAKFDSLVSIMEALLPDYLKGIKTFTKRVQKQMKGRFHTSRKVPPQNLTVAFIKRDLQLEYEFYDFAMKKFRQLETALLSSG</sequence>
<evidence type="ECO:0000313" key="11">
    <source>
        <dbReference type="Proteomes" id="UP001152320"/>
    </source>
</evidence>
<dbReference type="OrthoDB" id="20270at2759"/>
<name>A0A9Q1BG32_HOLLE</name>
<evidence type="ECO:0000313" key="10">
    <source>
        <dbReference type="EMBL" id="KAJ8025250.1"/>
    </source>
</evidence>
<dbReference type="PANTHER" id="PTHR12129">
    <property type="entry name" value="HEPARAN SULFATE 2-O-SULFOTRANSFERASE"/>
    <property type="match status" value="1"/>
</dbReference>
<reference evidence="10" key="1">
    <citation type="submission" date="2021-10" db="EMBL/GenBank/DDBJ databases">
        <title>Tropical sea cucumber genome reveals ecological adaptation and Cuvierian tubules defense mechanism.</title>
        <authorList>
            <person name="Chen T."/>
        </authorList>
    </citation>
    <scope>NUCLEOTIDE SEQUENCE</scope>
    <source>
        <strain evidence="10">Nanhai2018</strain>
        <tissue evidence="10">Muscle</tissue>
    </source>
</reference>